<dbReference type="GO" id="GO:0004356">
    <property type="term" value="F:glutamine synthetase activity"/>
    <property type="evidence" value="ECO:0007669"/>
    <property type="project" value="InterPro"/>
</dbReference>
<dbReference type="PANTHER" id="PTHR20852">
    <property type="entry name" value="GLUTAMINE SYNTHETASE"/>
    <property type="match status" value="1"/>
</dbReference>
<dbReference type="Gene3D" id="3.10.20.70">
    <property type="entry name" value="Glutamine synthetase, N-terminal domain"/>
    <property type="match status" value="1"/>
</dbReference>
<dbReference type="EMBL" id="QPKB01000008">
    <property type="protein sequence ID" value="RWR90486.1"/>
    <property type="molecule type" value="Genomic_DNA"/>
</dbReference>
<feature type="domain" description="GS beta-grasp" evidence="5">
    <location>
        <begin position="39"/>
        <end position="122"/>
    </location>
</feature>
<dbReference type="AlphaFoldDB" id="A0A443PI89"/>
<evidence type="ECO:0000313" key="6">
    <source>
        <dbReference type="EMBL" id="RWR90486.1"/>
    </source>
</evidence>
<comment type="caution">
    <text evidence="6">The sequence shown here is derived from an EMBL/GenBank/DDBJ whole genome shotgun (WGS) entry which is preliminary data.</text>
</comment>
<gene>
    <name evidence="6" type="ORF">CKAN_01958300</name>
</gene>
<proteinExistence type="inferred from homology"/>
<comment type="similarity">
    <text evidence="3">Belongs to the glutamine synthetase family.</text>
</comment>
<dbReference type="GO" id="GO:0005737">
    <property type="term" value="C:cytoplasm"/>
    <property type="evidence" value="ECO:0007669"/>
    <property type="project" value="UniProtKB-SubCell"/>
</dbReference>
<dbReference type="InterPro" id="IPR008147">
    <property type="entry name" value="Gln_synt_N"/>
</dbReference>
<dbReference type="SUPFAM" id="SSF54368">
    <property type="entry name" value="Glutamine synthetase, N-terminal domain"/>
    <property type="match status" value="1"/>
</dbReference>
<dbReference type="OrthoDB" id="1936100at2759"/>
<keyword evidence="2" id="KW-0963">Cytoplasm</keyword>
<dbReference type="InterPro" id="IPR036651">
    <property type="entry name" value="Gln_synt_N_sf"/>
</dbReference>
<evidence type="ECO:0000256" key="2">
    <source>
        <dbReference type="ARBA" id="ARBA00022490"/>
    </source>
</evidence>
<evidence type="ECO:0000256" key="4">
    <source>
        <dbReference type="SAM" id="MobiDB-lite"/>
    </source>
</evidence>
<accession>A0A443PI89</accession>
<dbReference type="Proteomes" id="UP000283530">
    <property type="component" value="Unassembled WGS sequence"/>
</dbReference>
<dbReference type="PROSITE" id="PS51986">
    <property type="entry name" value="GS_BETA_GRASP"/>
    <property type="match status" value="1"/>
</dbReference>
<dbReference type="InterPro" id="IPR050292">
    <property type="entry name" value="Glutamine_Synthetase"/>
</dbReference>
<dbReference type="STRING" id="337451.A0A443PI89"/>
<feature type="region of interest" description="Disordered" evidence="4">
    <location>
        <begin position="58"/>
        <end position="87"/>
    </location>
</feature>
<comment type="subcellular location">
    <subcellularLocation>
        <location evidence="1">Cytoplasm</location>
    </subcellularLocation>
</comment>
<evidence type="ECO:0000259" key="5">
    <source>
        <dbReference type="PROSITE" id="PS51986"/>
    </source>
</evidence>
<organism evidence="6 7">
    <name type="scientific">Cinnamomum micranthum f. kanehirae</name>
    <dbReference type="NCBI Taxonomy" id="337451"/>
    <lineage>
        <taxon>Eukaryota</taxon>
        <taxon>Viridiplantae</taxon>
        <taxon>Streptophyta</taxon>
        <taxon>Embryophyta</taxon>
        <taxon>Tracheophyta</taxon>
        <taxon>Spermatophyta</taxon>
        <taxon>Magnoliopsida</taxon>
        <taxon>Magnoliidae</taxon>
        <taxon>Laurales</taxon>
        <taxon>Lauraceae</taxon>
        <taxon>Cinnamomum</taxon>
    </lineage>
</organism>
<evidence type="ECO:0000256" key="3">
    <source>
        <dbReference type="PROSITE-ProRule" id="PRU01330"/>
    </source>
</evidence>
<name>A0A443PI89_9MAGN</name>
<dbReference type="PANTHER" id="PTHR20852:SF93">
    <property type="entry name" value="GLUTAMINE SYNTHETASE CYTOSOLIC ISOZYME 1-1"/>
    <property type="match status" value="1"/>
</dbReference>
<dbReference type="GO" id="GO:0006542">
    <property type="term" value="P:glutamine biosynthetic process"/>
    <property type="evidence" value="ECO:0007669"/>
    <property type="project" value="InterPro"/>
</dbReference>
<protein>
    <submittedName>
        <fullName evidence="6">Glutamine synthetase nodule isozyme-like protein isoform X2</fullName>
    </submittedName>
</protein>
<sequence length="124" mass="14211">MWEKSPHEWKRKPAQAGKCDVSRVQILDNQVRTITIRTTRVRRLYRIGGFGMDIRSKAGTLSKAESNPQKLPKWNYDGSSTDQAPRDDSKVILYPQAVFRDPFRRGNNILVMCECDACTPRGDI</sequence>
<keyword evidence="7" id="KW-1185">Reference proteome</keyword>
<evidence type="ECO:0000256" key="1">
    <source>
        <dbReference type="ARBA" id="ARBA00004496"/>
    </source>
</evidence>
<evidence type="ECO:0000313" key="7">
    <source>
        <dbReference type="Proteomes" id="UP000283530"/>
    </source>
</evidence>
<reference evidence="6 7" key="1">
    <citation type="journal article" date="2019" name="Nat. Plants">
        <title>Stout camphor tree genome fills gaps in understanding of flowering plant genome evolution.</title>
        <authorList>
            <person name="Chaw S.M."/>
            <person name="Liu Y.C."/>
            <person name="Wu Y.W."/>
            <person name="Wang H.Y."/>
            <person name="Lin C.I."/>
            <person name="Wu C.S."/>
            <person name="Ke H.M."/>
            <person name="Chang L.Y."/>
            <person name="Hsu C.Y."/>
            <person name="Yang H.T."/>
            <person name="Sudianto E."/>
            <person name="Hsu M.H."/>
            <person name="Wu K.P."/>
            <person name="Wang L.N."/>
            <person name="Leebens-Mack J.H."/>
            <person name="Tsai I.J."/>
        </authorList>
    </citation>
    <scope>NUCLEOTIDE SEQUENCE [LARGE SCALE GENOMIC DNA]</scope>
    <source>
        <strain evidence="7">cv. Chaw 1501</strain>
        <tissue evidence="6">Young leaves</tissue>
    </source>
</reference>